<feature type="domain" description="TonB-dependent receptor-like beta-barrel" evidence="16">
    <location>
        <begin position="256"/>
        <end position="691"/>
    </location>
</feature>
<feature type="chain" id="PRO_5045057192" evidence="15">
    <location>
        <begin position="23"/>
        <end position="723"/>
    </location>
</feature>
<dbReference type="InterPro" id="IPR010916">
    <property type="entry name" value="TonB_box_CS"/>
</dbReference>
<evidence type="ECO:0000256" key="10">
    <source>
        <dbReference type="ARBA" id="ARBA00023237"/>
    </source>
</evidence>
<protein>
    <submittedName>
        <fullName evidence="18">TonB-dependent siderophore receptor</fullName>
    </submittedName>
</protein>
<dbReference type="CDD" id="cd01347">
    <property type="entry name" value="ligand_gated_channel"/>
    <property type="match status" value="1"/>
</dbReference>
<keyword evidence="8 11" id="KW-0472">Membrane</keyword>
<dbReference type="PANTHER" id="PTHR32552">
    <property type="entry name" value="FERRICHROME IRON RECEPTOR-RELATED"/>
    <property type="match status" value="1"/>
</dbReference>
<evidence type="ECO:0000256" key="2">
    <source>
        <dbReference type="ARBA" id="ARBA00009810"/>
    </source>
</evidence>
<evidence type="ECO:0000256" key="12">
    <source>
        <dbReference type="PROSITE-ProRule" id="PRU10143"/>
    </source>
</evidence>
<dbReference type="InterPro" id="IPR010105">
    <property type="entry name" value="TonB_sidphr_rcpt"/>
</dbReference>
<evidence type="ECO:0000256" key="8">
    <source>
        <dbReference type="ARBA" id="ARBA00023136"/>
    </source>
</evidence>
<dbReference type="Gene3D" id="2.40.170.20">
    <property type="entry name" value="TonB-dependent receptor, beta-barrel domain"/>
    <property type="match status" value="1"/>
</dbReference>
<evidence type="ECO:0000256" key="6">
    <source>
        <dbReference type="ARBA" id="ARBA00022729"/>
    </source>
</evidence>
<comment type="similarity">
    <text evidence="2 11 13">Belongs to the TonB-dependent receptor family.</text>
</comment>
<keyword evidence="10 11" id="KW-0998">Cell outer membrane</keyword>
<evidence type="ECO:0000256" key="3">
    <source>
        <dbReference type="ARBA" id="ARBA00022448"/>
    </source>
</evidence>
<sequence>MRIASGQYRAMLLATTMITALAAPAGAQQAVDVELETITVEGQAQGAGGAKPKTDPAATEGTGSYTTDRATIGGKGAVPLRQIPQSVSVITRQRIEDQNFTQLEDIARRTVGLHVLRNDPGRSSIFSRGFEFDTALVNGLPAPMASIYGTQPDLFIFDRVEVLRGPAALFSAAGEPGGAVNLVLKRPTEETKVYGSVSGGSWNNFRGEIDTSGSLVKSGAVRGRVAAAFQDRDSFVDVNDNQVGVLFGTVEADLTDDTTLTVSAWRQERKSTPFNGLPAYADRRLLDVDRSTFVGADWNRFDNESNEALVELEHRLDNGGRIGAGMRVTDREVDYLYGFAGSVRGQAAGVDSSGNIPRAGTARRYEERTVSADAHIDTPFQAWGLTHNFVAGVDYRRYEQTVQNGTVTVPGTTNVFDPDPSWQAPVVSYGDRLRTEPEQMGAYSQLRVKPVQPVTVVLGGRLGWYQNQTTNLRTGGLSGEFDEDAKFLPNLGLVVDITDNISVYGSYAESFALQTTAGAESLEPRESDSYEAGVKTSWFNGNLNTQLAVFQQHDKNRAFSDISTGGVFAAVGEVEINGVEAEISGSPIKGWDVFAGYTFSDMEFIRAPVAQNGQAFSSLVPRHVFSLWTQYKFDEGYLKDWSIGGGVKAVSSFYNVNGAARFEEDGYVIVDARLAYDINENIRASATVTNLFDEVYYERLGSATVFNFYGEPRAFNVKLEARF</sequence>
<evidence type="ECO:0000259" key="16">
    <source>
        <dbReference type="Pfam" id="PF00593"/>
    </source>
</evidence>
<evidence type="ECO:0000256" key="1">
    <source>
        <dbReference type="ARBA" id="ARBA00004571"/>
    </source>
</evidence>
<keyword evidence="19" id="KW-1185">Reference proteome</keyword>
<name>A0ABU4RQ84_9HYPH</name>
<keyword evidence="3 11" id="KW-0813">Transport</keyword>
<dbReference type="Proteomes" id="UP001274321">
    <property type="component" value="Unassembled WGS sequence"/>
</dbReference>
<evidence type="ECO:0000256" key="5">
    <source>
        <dbReference type="ARBA" id="ARBA00022692"/>
    </source>
</evidence>
<dbReference type="InterPro" id="IPR000531">
    <property type="entry name" value="Beta-barrel_TonB"/>
</dbReference>
<comment type="subcellular location">
    <subcellularLocation>
        <location evidence="1 11">Cell outer membrane</location>
        <topology evidence="1 11">Multi-pass membrane protein</topology>
    </subcellularLocation>
</comment>
<keyword evidence="6 15" id="KW-0732">Signal</keyword>
<evidence type="ECO:0000256" key="7">
    <source>
        <dbReference type="ARBA" id="ARBA00023077"/>
    </source>
</evidence>
<dbReference type="Pfam" id="PF00593">
    <property type="entry name" value="TonB_dep_Rec_b-barrel"/>
    <property type="match status" value="1"/>
</dbReference>
<evidence type="ECO:0000313" key="19">
    <source>
        <dbReference type="Proteomes" id="UP001274321"/>
    </source>
</evidence>
<proteinExistence type="inferred from homology"/>
<dbReference type="RefSeq" id="WP_319845111.1">
    <property type="nucleotide sequence ID" value="NZ_JAXAFJ010000008.1"/>
</dbReference>
<evidence type="ECO:0000256" key="15">
    <source>
        <dbReference type="SAM" id="SignalP"/>
    </source>
</evidence>
<comment type="caution">
    <text evidence="18">The sequence shown here is derived from an EMBL/GenBank/DDBJ whole genome shotgun (WGS) entry which is preliminary data.</text>
</comment>
<evidence type="ECO:0000256" key="4">
    <source>
        <dbReference type="ARBA" id="ARBA00022452"/>
    </source>
</evidence>
<dbReference type="PROSITE" id="PS00430">
    <property type="entry name" value="TONB_DEPENDENT_REC_1"/>
    <property type="match status" value="1"/>
</dbReference>
<organism evidence="18 19">
    <name type="scientific">Terrihabitans rhizophilus</name>
    <dbReference type="NCBI Taxonomy" id="3092662"/>
    <lineage>
        <taxon>Bacteria</taxon>
        <taxon>Pseudomonadati</taxon>
        <taxon>Pseudomonadota</taxon>
        <taxon>Alphaproteobacteria</taxon>
        <taxon>Hyphomicrobiales</taxon>
        <taxon>Terrihabitans</taxon>
    </lineage>
</organism>
<evidence type="ECO:0000256" key="11">
    <source>
        <dbReference type="PROSITE-ProRule" id="PRU01360"/>
    </source>
</evidence>
<dbReference type="InterPro" id="IPR036942">
    <property type="entry name" value="Beta-barrel_TonB_sf"/>
</dbReference>
<dbReference type="InterPro" id="IPR037066">
    <property type="entry name" value="Plug_dom_sf"/>
</dbReference>
<feature type="domain" description="TonB-dependent receptor plug" evidence="17">
    <location>
        <begin position="80"/>
        <end position="179"/>
    </location>
</feature>
<feature type="region of interest" description="Disordered" evidence="14">
    <location>
        <begin position="44"/>
        <end position="69"/>
    </location>
</feature>
<dbReference type="InterPro" id="IPR039426">
    <property type="entry name" value="TonB-dep_rcpt-like"/>
</dbReference>
<dbReference type="Gene3D" id="2.170.130.10">
    <property type="entry name" value="TonB-dependent receptor, plug domain"/>
    <property type="match status" value="1"/>
</dbReference>
<gene>
    <name evidence="18" type="ORF">SCD90_13015</name>
</gene>
<feature type="short sequence motif" description="TonB box" evidence="12">
    <location>
        <begin position="37"/>
        <end position="43"/>
    </location>
</feature>
<dbReference type="NCBIfam" id="TIGR01783">
    <property type="entry name" value="TonB-siderophor"/>
    <property type="match status" value="1"/>
</dbReference>
<dbReference type="InterPro" id="IPR012910">
    <property type="entry name" value="Plug_dom"/>
</dbReference>
<dbReference type="Pfam" id="PF07715">
    <property type="entry name" value="Plug"/>
    <property type="match status" value="1"/>
</dbReference>
<evidence type="ECO:0000256" key="9">
    <source>
        <dbReference type="ARBA" id="ARBA00023170"/>
    </source>
</evidence>
<accession>A0ABU4RQ84</accession>
<evidence type="ECO:0000256" key="14">
    <source>
        <dbReference type="SAM" id="MobiDB-lite"/>
    </source>
</evidence>
<dbReference type="SUPFAM" id="SSF56935">
    <property type="entry name" value="Porins"/>
    <property type="match status" value="1"/>
</dbReference>
<dbReference type="PROSITE" id="PS52016">
    <property type="entry name" value="TONB_DEPENDENT_REC_3"/>
    <property type="match status" value="1"/>
</dbReference>
<evidence type="ECO:0000256" key="13">
    <source>
        <dbReference type="RuleBase" id="RU003357"/>
    </source>
</evidence>
<keyword evidence="5 11" id="KW-0812">Transmembrane</keyword>
<keyword evidence="7 12" id="KW-0798">TonB box</keyword>
<keyword evidence="9 18" id="KW-0675">Receptor</keyword>
<dbReference type="EMBL" id="JAXAFJ010000008">
    <property type="protein sequence ID" value="MDX6806987.1"/>
    <property type="molecule type" value="Genomic_DNA"/>
</dbReference>
<dbReference type="PANTHER" id="PTHR32552:SF74">
    <property type="entry name" value="HYDROXAMATE SIDEROPHORE RECEPTOR FHUE"/>
    <property type="match status" value="1"/>
</dbReference>
<feature type="signal peptide" evidence="15">
    <location>
        <begin position="1"/>
        <end position="22"/>
    </location>
</feature>
<keyword evidence="4 11" id="KW-1134">Transmembrane beta strand</keyword>
<reference evidence="18 19" key="1">
    <citation type="submission" date="2023-11" db="EMBL/GenBank/DDBJ databases">
        <authorList>
            <person name="Bao R."/>
        </authorList>
    </citation>
    <scope>NUCLEOTIDE SEQUENCE [LARGE SCALE GENOMIC DNA]</scope>
    <source>
        <strain evidence="18 19">PJ23</strain>
    </source>
</reference>
<evidence type="ECO:0000259" key="17">
    <source>
        <dbReference type="Pfam" id="PF07715"/>
    </source>
</evidence>
<evidence type="ECO:0000313" key="18">
    <source>
        <dbReference type="EMBL" id="MDX6806987.1"/>
    </source>
</evidence>